<dbReference type="Pfam" id="PF07992">
    <property type="entry name" value="Pyr_redox_2"/>
    <property type="match status" value="1"/>
</dbReference>
<dbReference type="SUPFAM" id="SSF51905">
    <property type="entry name" value="FAD/NAD(P)-binding domain"/>
    <property type="match status" value="2"/>
</dbReference>
<evidence type="ECO:0000256" key="2">
    <source>
        <dbReference type="ARBA" id="ARBA00012637"/>
    </source>
</evidence>
<keyword evidence="5" id="KW-0560">Oxidoreductase</keyword>
<dbReference type="AlphaFoldDB" id="A0A1A5YEG5"/>
<keyword evidence="4" id="KW-0274">FAD</keyword>
<proteinExistence type="inferred from homology"/>
<dbReference type="InterPro" id="IPR045024">
    <property type="entry name" value="NDH-2"/>
</dbReference>
<dbReference type="PRINTS" id="PR00368">
    <property type="entry name" value="FADPNR"/>
</dbReference>
<keyword evidence="6" id="KW-0520">NAD</keyword>
<feature type="transmembrane region" description="Helical" evidence="8">
    <location>
        <begin position="574"/>
        <end position="597"/>
    </location>
</feature>
<feature type="domain" description="FAD/NAD(P)-binding" evidence="9">
    <location>
        <begin position="3"/>
        <end position="314"/>
    </location>
</feature>
<evidence type="ECO:0000256" key="6">
    <source>
        <dbReference type="ARBA" id="ARBA00023027"/>
    </source>
</evidence>
<feature type="transmembrane region" description="Helical" evidence="8">
    <location>
        <begin position="522"/>
        <end position="544"/>
    </location>
</feature>
<keyword evidence="11" id="KW-1185">Reference proteome</keyword>
<evidence type="ECO:0000259" key="9">
    <source>
        <dbReference type="Pfam" id="PF07992"/>
    </source>
</evidence>
<dbReference type="OrthoDB" id="9781621at2"/>
<evidence type="ECO:0000256" key="1">
    <source>
        <dbReference type="ARBA" id="ARBA00005272"/>
    </source>
</evidence>
<dbReference type="Proteomes" id="UP000092024">
    <property type="component" value="Unassembled WGS sequence"/>
</dbReference>
<dbReference type="InterPro" id="IPR023753">
    <property type="entry name" value="FAD/NAD-binding_dom"/>
</dbReference>
<dbReference type="STRING" id="1844972.A7K91_11345"/>
<protein>
    <recommendedName>
        <fullName evidence="2">NADH:ubiquinone reductase (non-electrogenic)</fullName>
        <ecNumber evidence="2">1.6.5.9</ecNumber>
    </recommendedName>
</protein>
<dbReference type="GO" id="GO:0050136">
    <property type="term" value="F:NADH dehydrogenase (quinone) (non-electrogenic) activity"/>
    <property type="evidence" value="ECO:0007669"/>
    <property type="project" value="UniProtKB-EC"/>
</dbReference>
<gene>
    <name evidence="10" type="ORF">A7K91_11345</name>
</gene>
<comment type="similarity">
    <text evidence="1">Belongs to the NADH dehydrogenase family.</text>
</comment>
<evidence type="ECO:0000256" key="4">
    <source>
        <dbReference type="ARBA" id="ARBA00022827"/>
    </source>
</evidence>
<dbReference type="EC" id="1.6.5.9" evidence="2"/>
<accession>A0A1A5YEG5</accession>
<reference evidence="10 11" key="1">
    <citation type="submission" date="2016-05" db="EMBL/GenBank/DDBJ databases">
        <title>Paenibacillus oryzae. sp. nov., isolated from the rice root.</title>
        <authorList>
            <person name="Zhang J."/>
            <person name="Zhang X."/>
        </authorList>
    </citation>
    <scope>NUCLEOTIDE SEQUENCE [LARGE SCALE GENOMIC DNA]</scope>
    <source>
        <strain evidence="10 11">1DrF-4</strain>
    </source>
</reference>
<evidence type="ECO:0000256" key="8">
    <source>
        <dbReference type="SAM" id="Phobius"/>
    </source>
</evidence>
<keyword evidence="3" id="KW-0285">Flavoprotein</keyword>
<evidence type="ECO:0000256" key="5">
    <source>
        <dbReference type="ARBA" id="ARBA00023002"/>
    </source>
</evidence>
<dbReference type="PANTHER" id="PTHR43706">
    <property type="entry name" value="NADH DEHYDROGENASE"/>
    <property type="match status" value="1"/>
</dbReference>
<keyword evidence="8" id="KW-1133">Transmembrane helix</keyword>
<comment type="caution">
    <text evidence="10">The sequence shown here is derived from an EMBL/GenBank/DDBJ whole genome shotgun (WGS) entry which is preliminary data.</text>
</comment>
<organism evidence="10 11">
    <name type="scientific">Paenibacillus oryzae</name>
    <dbReference type="NCBI Taxonomy" id="1844972"/>
    <lineage>
        <taxon>Bacteria</taxon>
        <taxon>Bacillati</taxon>
        <taxon>Bacillota</taxon>
        <taxon>Bacilli</taxon>
        <taxon>Bacillales</taxon>
        <taxon>Paenibacillaceae</taxon>
        <taxon>Paenibacillus</taxon>
    </lineage>
</organism>
<name>A0A1A5YEG5_9BACL</name>
<dbReference type="RefSeq" id="WP_068685637.1">
    <property type="nucleotide sequence ID" value="NZ_LYPA01000068.1"/>
</dbReference>
<dbReference type="InterPro" id="IPR036188">
    <property type="entry name" value="FAD/NAD-bd_sf"/>
</dbReference>
<feature type="transmembrane region" description="Helical" evidence="8">
    <location>
        <begin position="551"/>
        <end position="568"/>
    </location>
</feature>
<keyword evidence="8" id="KW-0472">Membrane</keyword>
<dbReference type="PANTHER" id="PTHR43706:SF47">
    <property type="entry name" value="EXTERNAL NADH-UBIQUINONE OXIDOREDUCTASE 1, MITOCHONDRIAL-RELATED"/>
    <property type="match status" value="1"/>
</dbReference>
<dbReference type="Gene3D" id="3.50.50.100">
    <property type="match status" value="1"/>
</dbReference>
<keyword evidence="8" id="KW-0812">Transmembrane</keyword>
<comment type="catalytic activity">
    <reaction evidence="7">
        <text>a quinone + NADH + H(+) = a quinol + NAD(+)</text>
        <dbReference type="Rhea" id="RHEA:46160"/>
        <dbReference type="ChEBI" id="CHEBI:15378"/>
        <dbReference type="ChEBI" id="CHEBI:24646"/>
        <dbReference type="ChEBI" id="CHEBI:57540"/>
        <dbReference type="ChEBI" id="CHEBI:57945"/>
        <dbReference type="ChEBI" id="CHEBI:132124"/>
        <dbReference type="EC" id="1.6.5.9"/>
    </reaction>
</comment>
<dbReference type="EMBL" id="LYPA01000068">
    <property type="protein sequence ID" value="OBR63983.1"/>
    <property type="molecule type" value="Genomic_DNA"/>
</dbReference>
<evidence type="ECO:0000313" key="10">
    <source>
        <dbReference type="EMBL" id="OBR63983.1"/>
    </source>
</evidence>
<evidence type="ECO:0000256" key="3">
    <source>
        <dbReference type="ARBA" id="ARBA00022630"/>
    </source>
</evidence>
<evidence type="ECO:0000313" key="11">
    <source>
        <dbReference type="Proteomes" id="UP000092024"/>
    </source>
</evidence>
<dbReference type="PRINTS" id="PR00411">
    <property type="entry name" value="PNDRDTASEI"/>
</dbReference>
<evidence type="ECO:0000256" key="7">
    <source>
        <dbReference type="ARBA" id="ARBA00047599"/>
    </source>
</evidence>
<sequence length="618" mass="68629">MKRIIVLGGGYGGVLTAKKLGNKLKKQTDYKITLIDRKPYHTLLTELHEVAANRVEEDSIKIDLKKIFSGFKNVDVVIDDISNIDFNARKLQGDKTYDYDYLVIGTGSKPTFFGIPGADEHAFTLWSYDDAVRLKNHTQEMFRKAAKERDAAIRKELLTFVVVGGGFTGVEMIGELAEYTEELAKEHYIDRSEVSLHVADMVDKILPILPEKLIRKAEKRLRKMNVNIITSSKITEVKESGVVLNGKEIASKTVIWTAGVEGSDLAGNVDVEQKGRKRILTNDKLQVPAHEEVYVVGDNIFFIPEGATAPVPQMVENAELAAPLIAHNIVADIRKTEKKSYKPTFHGTMVCIGSRYGVANVGMPGKMFQMSGIFAMAVKHLINMVYLFQVCGFNKVYHYLLHEIFHVHNNRSLVGGHFAKRSPNFWLFPLRVMAGWLWFKQGWDKIHKIIENPDHIFLIPAKAADGVSGASVAAEGAADAVTAASDYTASAVTALPVPDFMKSMVDWSMDLMFYNSDGGYTWMAYVFQGGMVCAELIVGALLILGLFTAPAAVVSVAMAIMVWVSGMAPSDMIWYMAGGVALIGGSGSTLGLDYYVYPRLKKIWKKLPIVKRWYLYTD</sequence>